<comment type="caution">
    <text evidence="1">The sequence shown here is derived from an EMBL/GenBank/DDBJ whole genome shotgun (WGS) entry which is preliminary data.</text>
</comment>
<gene>
    <name evidence="1" type="ORF">RG47T_2186</name>
</gene>
<evidence type="ECO:0000313" key="2">
    <source>
        <dbReference type="Proteomes" id="UP000186720"/>
    </source>
</evidence>
<dbReference type="Proteomes" id="UP000186720">
    <property type="component" value="Unassembled WGS sequence"/>
</dbReference>
<dbReference type="RefSeq" id="WP_074489410.1">
    <property type="nucleotide sequence ID" value="NZ_FPAM01000004.1"/>
</dbReference>
<dbReference type="EMBL" id="MPPL01000001">
    <property type="protein sequence ID" value="OKS86729.1"/>
    <property type="molecule type" value="Genomic_DNA"/>
</dbReference>
<keyword evidence="2" id="KW-1185">Reference proteome</keyword>
<protein>
    <submittedName>
        <fullName evidence="1">Uncharacterized protein</fullName>
    </submittedName>
</protein>
<sequence length="249" mass="28515">MKNQWFLLLTVFGVNNCTAQNKISTIKNVDYFTTGSNKRIAEIKKTEDSLFITQKMAGNIVKNEHYGIADEERIGKYYLVYIKRKPPVWVGASHKELTHSKPLPVFGLIVFYFSNDKKEIFVLQESKLYDSLNDIKATNASSNFDGKYFYSWYSKKAFESYQQYPDLIAADQVTVQKIIDNWVSEMESNKAKILNTQDADIYGAGHALDNLTKVLINNRVNPIASISELDKKAVQYHIVIPTLPVEHKN</sequence>
<proteinExistence type="predicted"/>
<dbReference type="AlphaFoldDB" id="A0A1Q5ZYA9"/>
<reference evidence="1 2" key="1">
    <citation type="submission" date="2016-11" db="EMBL/GenBank/DDBJ databases">
        <title>Whole Genome Sequencing of Mucilaginibacter polytrichastri RG4-7(T) isolated from the moss sample.</title>
        <authorList>
            <person name="Li Y."/>
        </authorList>
    </citation>
    <scope>NUCLEOTIDE SEQUENCE [LARGE SCALE GENOMIC DNA]</scope>
    <source>
        <strain evidence="1 2">RG4-7</strain>
    </source>
</reference>
<name>A0A1Q5ZYA9_9SPHI</name>
<evidence type="ECO:0000313" key="1">
    <source>
        <dbReference type="EMBL" id="OKS86729.1"/>
    </source>
</evidence>
<accession>A0A1Q5ZYA9</accession>
<organism evidence="1 2">
    <name type="scientific">Mucilaginibacter polytrichastri</name>
    <dbReference type="NCBI Taxonomy" id="1302689"/>
    <lineage>
        <taxon>Bacteria</taxon>
        <taxon>Pseudomonadati</taxon>
        <taxon>Bacteroidota</taxon>
        <taxon>Sphingobacteriia</taxon>
        <taxon>Sphingobacteriales</taxon>
        <taxon>Sphingobacteriaceae</taxon>
        <taxon>Mucilaginibacter</taxon>
    </lineage>
</organism>